<gene>
    <name evidence="1" type="ORF">BDDG_09313</name>
</gene>
<proteinExistence type="predicted"/>
<protein>
    <recommendedName>
        <fullName evidence="2">HNH nuclease domain-containing protein</fullName>
    </recommendedName>
</protein>
<name>F2TT05_AJEDA</name>
<sequence length="442" mass="50108">MEKFNVLKDIINSQYNHCLVVQYTHEYSCSAESKDMYLHAFFNIMPVNLNGNEDIHFSNENLEQQLREAFIEFAEYLLDNFFLLLKSAGKKPPQPSPAPHSTARRALGTRVCWNTRSTIFPSGCLPCPTHHRCVISRKFDFKEAATRVQKNDDGVRDNDGALLKDDPQAFETPQVAHILPHSLMKIEDAYWSKLKTGLSTPSLTPTLHNLFGGFQMFFEPVSTQLPHVYKIGSYLLPFLLRDPVLPVTRELYLSEERTIDLPLPQLLAIHSAIAHVLHLFASGEYIDRLLRNQEEIGVKADGSTELGRLIKLRLSGWITSGCLSHLLTPWKLFPVPTVLYSLSTIVRFVRLAFRWNLHTNNVPTSRARFCYSSKKLYSENNSNILTYDDGDLSVNNQAAGQGPAPQTLEFSTNRRSNSSECEMLGIKKTTITILVFIHLGLI</sequence>
<dbReference type="Proteomes" id="UP000007802">
    <property type="component" value="Unassembled WGS sequence"/>
</dbReference>
<evidence type="ECO:0000313" key="1">
    <source>
        <dbReference type="EMBL" id="EGE86368.2"/>
    </source>
</evidence>
<accession>F2TT05</accession>
<dbReference type="AlphaFoldDB" id="F2TT05"/>
<dbReference type="EMBL" id="GG749539">
    <property type="protein sequence ID" value="EGE86368.2"/>
    <property type="molecule type" value="Genomic_DNA"/>
</dbReference>
<dbReference type="HOGENOM" id="CLU_043858_1_1_1"/>
<evidence type="ECO:0008006" key="2">
    <source>
        <dbReference type="Google" id="ProtNLM"/>
    </source>
</evidence>
<reference evidence="1" key="1">
    <citation type="submission" date="2010-03" db="EMBL/GenBank/DDBJ databases">
        <title>Annotation of Blastomyces dermatitidis strain ATCC 18188.</title>
        <authorList>
            <consortium name="The Broad Institute Genome Sequencing Platform"/>
            <consortium name="Broad Institute Genome Sequencing Center for Infectious Disease."/>
            <person name="Cuomo C."/>
            <person name="Klein B."/>
            <person name="Sullivan T."/>
            <person name="Heitman J."/>
            <person name="Young S."/>
            <person name="Zeng Q."/>
            <person name="Gargeya S."/>
            <person name="Alvarado L."/>
            <person name="Berlin A.M."/>
            <person name="Chapman S.B."/>
            <person name="Chen Z."/>
            <person name="Freedman E."/>
            <person name="Gellesch M."/>
            <person name="Goldberg J."/>
            <person name="Griggs A."/>
            <person name="Gujja S."/>
            <person name="Heilman E."/>
            <person name="Heiman D."/>
            <person name="Howarth C."/>
            <person name="Mehta T."/>
            <person name="Neiman D."/>
            <person name="Pearson M."/>
            <person name="Roberts A."/>
            <person name="Saif S."/>
            <person name="Shea T."/>
            <person name="Shenoy N."/>
            <person name="Sisk P."/>
            <person name="Stolte C."/>
            <person name="Sykes S."/>
            <person name="White J."/>
            <person name="Yandava C."/>
            <person name="Haas B."/>
            <person name="Nusbaum C."/>
            <person name="Birren B."/>
        </authorList>
    </citation>
    <scope>NUCLEOTIDE SEQUENCE [LARGE SCALE GENOMIC DNA]</scope>
    <source>
        <strain evidence="1">ATCC 18188</strain>
    </source>
</reference>
<organism evidence="1">
    <name type="scientific">Ajellomyces dermatitidis (strain ATCC 18188 / CBS 674.68)</name>
    <name type="common">Blastomyces dermatitidis</name>
    <dbReference type="NCBI Taxonomy" id="653446"/>
    <lineage>
        <taxon>Eukaryota</taxon>
        <taxon>Fungi</taxon>
        <taxon>Dikarya</taxon>
        <taxon>Ascomycota</taxon>
        <taxon>Pezizomycotina</taxon>
        <taxon>Eurotiomycetes</taxon>
        <taxon>Eurotiomycetidae</taxon>
        <taxon>Onygenales</taxon>
        <taxon>Ajellomycetaceae</taxon>
        <taxon>Blastomyces</taxon>
    </lineage>
</organism>